<feature type="region of interest" description="Disordered" evidence="1">
    <location>
        <begin position="1"/>
        <end position="56"/>
    </location>
</feature>
<dbReference type="AlphaFoldDB" id="A0A9P1MYL4"/>
<reference evidence="2" key="1">
    <citation type="submission" date="2022-11" db="EMBL/GenBank/DDBJ databases">
        <authorList>
            <person name="Kikuchi T."/>
        </authorList>
    </citation>
    <scope>NUCLEOTIDE SEQUENCE</scope>
    <source>
        <strain evidence="2">PS1010</strain>
    </source>
</reference>
<proteinExistence type="predicted"/>
<accession>A0A9P1MYL4</accession>
<evidence type="ECO:0000313" key="2">
    <source>
        <dbReference type="EMBL" id="CAI5440906.1"/>
    </source>
</evidence>
<comment type="caution">
    <text evidence="2">The sequence shown here is derived from an EMBL/GenBank/DDBJ whole genome shotgun (WGS) entry which is preliminary data.</text>
</comment>
<sequence>MFTEKQSKFQSSGKSRHFSTTRRTAFDHNPSKRRKLAKFAETIGPPTKIQQTSRKRKQAYSTEIWSIHDFLANLANLHD</sequence>
<name>A0A9P1MYL4_9PELO</name>
<organism evidence="2 3">
    <name type="scientific">Caenorhabditis angaria</name>
    <dbReference type="NCBI Taxonomy" id="860376"/>
    <lineage>
        <taxon>Eukaryota</taxon>
        <taxon>Metazoa</taxon>
        <taxon>Ecdysozoa</taxon>
        <taxon>Nematoda</taxon>
        <taxon>Chromadorea</taxon>
        <taxon>Rhabditida</taxon>
        <taxon>Rhabditina</taxon>
        <taxon>Rhabditomorpha</taxon>
        <taxon>Rhabditoidea</taxon>
        <taxon>Rhabditidae</taxon>
        <taxon>Peloderinae</taxon>
        <taxon>Caenorhabditis</taxon>
    </lineage>
</organism>
<evidence type="ECO:0000256" key="1">
    <source>
        <dbReference type="SAM" id="MobiDB-lite"/>
    </source>
</evidence>
<dbReference type="Proteomes" id="UP001152747">
    <property type="component" value="Unassembled WGS sequence"/>
</dbReference>
<gene>
    <name evidence="2" type="ORF">CAMP_LOCUS3543</name>
</gene>
<evidence type="ECO:0000313" key="3">
    <source>
        <dbReference type="Proteomes" id="UP001152747"/>
    </source>
</evidence>
<protein>
    <submittedName>
        <fullName evidence="2">Uncharacterized protein</fullName>
    </submittedName>
</protein>
<keyword evidence="3" id="KW-1185">Reference proteome</keyword>
<dbReference type="EMBL" id="CANHGI010000002">
    <property type="protein sequence ID" value="CAI5440906.1"/>
    <property type="molecule type" value="Genomic_DNA"/>
</dbReference>